<keyword evidence="1" id="KW-0175">Coiled coil</keyword>
<dbReference type="Proteomes" id="UP001174997">
    <property type="component" value="Unassembled WGS sequence"/>
</dbReference>
<feature type="compositionally biased region" description="Basic and acidic residues" evidence="2">
    <location>
        <begin position="433"/>
        <end position="444"/>
    </location>
</feature>
<feature type="region of interest" description="Disordered" evidence="2">
    <location>
        <begin position="181"/>
        <end position="204"/>
    </location>
</feature>
<feature type="coiled-coil region" evidence="1">
    <location>
        <begin position="335"/>
        <end position="362"/>
    </location>
</feature>
<feature type="compositionally biased region" description="Basic and acidic residues" evidence="2">
    <location>
        <begin position="93"/>
        <end position="108"/>
    </location>
</feature>
<evidence type="ECO:0000256" key="1">
    <source>
        <dbReference type="SAM" id="Coils"/>
    </source>
</evidence>
<accession>A0AA40D540</accession>
<feature type="region of interest" description="Disordered" evidence="2">
    <location>
        <begin position="73"/>
        <end position="118"/>
    </location>
</feature>
<organism evidence="3 4">
    <name type="scientific">Cercophora samala</name>
    <dbReference type="NCBI Taxonomy" id="330535"/>
    <lineage>
        <taxon>Eukaryota</taxon>
        <taxon>Fungi</taxon>
        <taxon>Dikarya</taxon>
        <taxon>Ascomycota</taxon>
        <taxon>Pezizomycotina</taxon>
        <taxon>Sordariomycetes</taxon>
        <taxon>Sordariomycetidae</taxon>
        <taxon>Sordariales</taxon>
        <taxon>Lasiosphaeriaceae</taxon>
        <taxon>Cercophora</taxon>
    </lineage>
</organism>
<evidence type="ECO:0000313" key="4">
    <source>
        <dbReference type="Proteomes" id="UP001174997"/>
    </source>
</evidence>
<feature type="non-terminal residue" evidence="3">
    <location>
        <position position="1"/>
    </location>
</feature>
<name>A0AA40D540_9PEZI</name>
<comment type="caution">
    <text evidence="3">The sequence shown here is derived from an EMBL/GenBank/DDBJ whole genome shotgun (WGS) entry which is preliminary data.</text>
</comment>
<feature type="compositionally biased region" description="Polar residues" evidence="2">
    <location>
        <begin position="182"/>
        <end position="201"/>
    </location>
</feature>
<evidence type="ECO:0000313" key="3">
    <source>
        <dbReference type="EMBL" id="KAK0663006.1"/>
    </source>
</evidence>
<gene>
    <name evidence="3" type="ORF">QBC41DRAFT_381562</name>
</gene>
<feature type="compositionally biased region" description="Low complexity" evidence="2">
    <location>
        <begin position="77"/>
        <end position="87"/>
    </location>
</feature>
<reference evidence="3" key="1">
    <citation type="submission" date="2023-06" db="EMBL/GenBank/DDBJ databases">
        <title>Genome-scale phylogeny and comparative genomics of the fungal order Sordariales.</title>
        <authorList>
            <consortium name="Lawrence Berkeley National Laboratory"/>
            <person name="Hensen N."/>
            <person name="Bonometti L."/>
            <person name="Westerberg I."/>
            <person name="Brannstrom I.O."/>
            <person name="Guillou S."/>
            <person name="Cros-Aarteil S."/>
            <person name="Calhoun S."/>
            <person name="Haridas S."/>
            <person name="Kuo A."/>
            <person name="Mondo S."/>
            <person name="Pangilinan J."/>
            <person name="Riley R."/>
            <person name="Labutti K."/>
            <person name="Andreopoulos B."/>
            <person name="Lipzen A."/>
            <person name="Chen C."/>
            <person name="Yanf M."/>
            <person name="Daum C."/>
            <person name="Ng V."/>
            <person name="Clum A."/>
            <person name="Steindorff A."/>
            <person name="Ohm R."/>
            <person name="Martin F."/>
            <person name="Silar P."/>
            <person name="Natvig D."/>
            <person name="Lalanne C."/>
            <person name="Gautier V."/>
            <person name="Ament-Velasquez S.L."/>
            <person name="Kruys A."/>
            <person name="Hutchinson M.I."/>
            <person name="Powell A.J."/>
            <person name="Barry K."/>
            <person name="Miller A.N."/>
            <person name="Grigoriev I.V."/>
            <person name="Debuchy R."/>
            <person name="Gladieux P."/>
            <person name="Thoren M.H."/>
            <person name="Johannesson H."/>
        </authorList>
    </citation>
    <scope>NUCLEOTIDE SEQUENCE</scope>
    <source>
        <strain evidence="3">CBS 307.81</strain>
    </source>
</reference>
<dbReference type="EMBL" id="JAULSY010000134">
    <property type="protein sequence ID" value="KAK0663006.1"/>
    <property type="molecule type" value="Genomic_DNA"/>
</dbReference>
<protein>
    <submittedName>
        <fullName evidence="3">Uncharacterized protein</fullName>
    </submittedName>
</protein>
<evidence type="ECO:0000256" key="2">
    <source>
        <dbReference type="SAM" id="MobiDB-lite"/>
    </source>
</evidence>
<feature type="compositionally biased region" description="Acidic residues" evidence="2">
    <location>
        <begin position="387"/>
        <end position="404"/>
    </location>
</feature>
<proteinExistence type="predicted"/>
<dbReference type="AlphaFoldDB" id="A0AA40D540"/>
<feature type="region of interest" description="Disordered" evidence="2">
    <location>
        <begin position="384"/>
        <end position="457"/>
    </location>
</feature>
<keyword evidence="4" id="KW-1185">Reference proteome</keyword>
<sequence>MADRCILALTPTTGFSQTLGGPPSPVMARTIHQKILPRYWKCQSCASSTLCNAYQLHFNPLVSTVYLGQPALPPGASSSHSESPSSESDYDIPNDKTWKPPKRSDSQKPKKAGPPKVSSNCHFCKKPMTLSCNLLDNFLNPISSLSGQNLIPDRFIPAGLQCCTCERPYFLSLDKQDRSSFHHLNTRNPPGNKSHITYQSSDPRDARPPCSHCLHPPSQDPVHIHQRPIQASCHGNCWVISAYGERLARVKDLFTANSLIWLLPSSPANASASASAGNQSQPKTGLLHQHQRLCESYVKECSSAVTREIARKAGVLVGSRASATGGYGRRVHRQMAAAEERLIKAQKNLTEAETRRDEVVKKIEEARLWVMGVLDGRRLSYEQAGGLDDDGSDGADGDDGDAQMDDFPGTVQDHEGDVDMDTAGGGEGEEEDHQQAGENKEINWRDQPVPEPDESYVRYCEIKGIPLYESRPRRRR</sequence>